<gene>
    <name evidence="2" type="ORF">HMC16_06835</name>
</gene>
<evidence type="ECO:0000313" key="3">
    <source>
        <dbReference type="Proteomes" id="UP000581408"/>
    </source>
</evidence>
<dbReference type="Proteomes" id="UP000581408">
    <property type="component" value="Unassembled WGS sequence"/>
</dbReference>
<evidence type="ECO:0000313" key="2">
    <source>
        <dbReference type="EMBL" id="MBA1835437.1"/>
    </source>
</evidence>
<evidence type="ECO:0000256" key="1">
    <source>
        <dbReference type="SAM" id="MobiDB-lite"/>
    </source>
</evidence>
<feature type="region of interest" description="Disordered" evidence="1">
    <location>
        <begin position="1"/>
        <end position="26"/>
    </location>
</feature>
<dbReference type="EMBL" id="JABFEE010000006">
    <property type="protein sequence ID" value="MBA1835437.1"/>
    <property type="molecule type" value="Genomic_DNA"/>
</dbReference>
<reference evidence="2 3" key="1">
    <citation type="submission" date="2020-05" db="EMBL/GenBank/DDBJ databases">
        <title>Descriptions of Corynebacterium xxxx sp. nov., Corynebacterium yyyy sp. nov. and Corynebacterium zzzz sp. nov.</title>
        <authorList>
            <person name="Zhang G."/>
        </authorList>
    </citation>
    <scope>NUCLEOTIDE SEQUENCE [LARGE SCALE GENOMIC DNA]</scope>
    <source>
        <strain evidence="3">zg-915</strain>
    </source>
</reference>
<proteinExistence type="predicted"/>
<comment type="caution">
    <text evidence="2">The sequence shown here is derived from an EMBL/GenBank/DDBJ whole genome shotgun (WGS) entry which is preliminary data.</text>
</comment>
<name>A0A838CKI8_9CORY</name>
<feature type="compositionally biased region" description="Basic and acidic residues" evidence="1">
    <location>
        <begin position="17"/>
        <end position="26"/>
    </location>
</feature>
<protein>
    <submittedName>
        <fullName evidence="2">Uncharacterized protein</fullName>
    </submittedName>
</protein>
<organism evidence="2 3">
    <name type="scientific">Corynebacterium wankanglinii</name>
    <dbReference type="NCBI Taxonomy" id="2735136"/>
    <lineage>
        <taxon>Bacteria</taxon>
        <taxon>Bacillati</taxon>
        <taxon>Actinomycetota</taxon>
        <taxon>Actinomycetes</taxon>
        <taxon>Mycobacteriales</taxon>
        <taxon>Corynebacteriaceae</taxon>
        <taxon>Corynebacterium</taxon>
    </lineage>
</organism>
<sequence>MNATSQIYSPSPPISTSRRDAERGRFTADDLIRITPRGVRTAVEPLARGEKPFDAMPDYALQWLAKHGALKPAQKSGTKWKYTPLMRSYLTKIAARHR</sequence>
<dbReference type="AlphaFoldDB" id="A0A838CKI8"/>
<accession>A0A838CKI8</accession>
<dbReference type="RefSeq" id="WP_181194804.1">
    <property type="nucleotide sequence ID" value="NZ_JABFEE010000006.1"/>
</dbReference>